<accession>H0EAJ9</accession>
<evidence type="ECO:0000256" key="2">
    <source>
        <dbReference type="ARBA" id="ARBA00022692"/>
    </source>
</evidence>
<dbReference type="OrthoDB" id="63188at2"/>
<evidence type="ECO:0000259" key="6">
    <source>
        <dbReference type="Pfam" id="PF01061"/>
    </source>
</evidence>
<name>H0EAJ9_9ACTN</name>
<feature type="transmembrane region" description="Helical" evidence="5">
    <location>
        <begin position="217"/>
        <end position="238"/>
    </location>
</feature>
<feature type="transmembrane region" description="Helical" evidence="5">
    <location>
        <begin position="104"/>
        <end position="126"/>
    </location>
</feature>
<dbReference type="PANTHER" id="PTHR43077:SF11">
    <property type="entry name" value="TRANSPORT PERMEASE YVFS-RELATED"/>
    <property type="match status" value="1"/>
</dbReference>
<evidence type="ECO:0000256" key="3">
    <source>
        <dbReference type="ARBA" id="ARBA00022989"/>
    </source>
</evidence>
<evidence type="ECO:0000256" key="5">
    <source>
        <dbReference type="SAM" id="Phobius"/>
    </source>
</evidence>
<keyword evidence="4 5" id="KW-0472">Membrane</keyword>
<evidence type="ECO:0000313" key="8">
    <source>
        <dbReference type="Proteomes" id="UP000005143"/>
    </source>
</evidence>
<feature type="transmembrane region" description="Helical" evidence="5">
    <location>
        <begin position="50"/>
        <end position="70"/>
    </location>
</feature>
<organism evidence="7 8">
    <name type="scientific">Patulibacter medicamentivorans</name>
    <dbReference type="NCBI Taxonomy" id="1097667"/>
    <lineage>
        <taxon>Bacteria</taxon>
        <taxon>Bacillati</taxon>
        <taxon>Actinomycetota</taxon>
        <taxon>Thermoleophilia</taxon>
        <taxon>Solirubrobacterales</taxon>
        <taxon>Patulibacteraceae</taxon>
        <taxon>Patulibacter</taxon>
    </lineage>
</organism>
<feature type="transmembrane region" description="Helical" evidence="5">
    <location>
        <begin position="165"/>
        <end position="184"/>
    </location>
</feature>
<evidence type="ECO:0000256" key="1">
    <source>
        <dbReference type="ARBA" id="ARBA00004141"/>
    </source>
</evidence>
<dbReference type="InterPro" id="IPR013525">
    <property type="entry name" value="ABC2_TM"/>
</dbReference>
<comment type="caution">
    <text evidence="7">The sequence shown here is derived from an EMBL/GenBank/DDBJ whole genome shotgun (WGS) entry which is preliminary data.</text>
</comment>
<protein>
    <submittedName>
        <fullName evidence="7">Putative ABC transporter integral membrane protein</fullName>
    </submittedName>
</protein>
<gene>
    <name evidence="7" type="ORF">PAI11_38730</name>
</gene>
<dbReference type="InterPro" id="IPR051328">
    <property type="entry name" value="T7SS_ABC-Transporter"/>
</dbReference>
<dbReference type="PANTHER" id="PTHR43077">
    <property type="entry name" value="TRANSPORT PERMEASE YVFS-RELATED"/>
    <property type="match status" value="1"/>
</dbReference>
<dbReference type="EMBL" id="AGUD01000295">
    <property type="protein sequence ID" value="EHN09326.1"/>
    <property type="molecule type" value="Genomic_DNA"/>
</dbReference>
<sequence>MSTFAYTRFELRRTFRNRRFLIFALGFPLVLYFITAGPNRDEANLNGSGISAPVYFMVGMAAWGTMMSMLSTGARISGERAVGWNRQLRITPLSSRSYLATKIATAYATALLALVTMYVAGAILGVRLDAGRWIEMSVLILIGLIPFAALGILIGHLLSTDSIGPAMGGGVGLLGIVSGIWFPLDKGSFLHDIGEQLPSYWLVQAGHVGIGGDGWPAHGWIVLGVWTVVLGSLAARAYRRDTGRQ</sequence>
<dbReference type="RefSeq" id="WP_007578336.1">
    <property type="nucleotide sequence ID" value="NZ_AGUD01000295.1"/>
</dbReference>
<dbReference type="Pfam" id="PF01061">
    <property type="entry name" value="ABC2_membrane"/>
    <property type="match status" value="1"/>
</dbReference>
<dbReference type="AlphaFoldDB" id="H0EAJ9"/>
<keyword evidence="2 5" id="KW-0812">Transmembrane</keyword>
<feature type="transmembrane region" description="Helical" evidence="5">
    <location>
        <begin position="20"/>
        <end position="38"/>
    </location>
</feature>
<feature type="domain" description="ABC-2 type transporter transmembrane" evidence="6">
    <location>
        <begin position="3"/>
        <end position="205"/>
    </location>
</feature>
<reference evidence="7 8" key="1">
    <citation type="journal article" date="2013" name="Biodegradation">
        <title>Quantitative proteomic analysis of ibuprofen-degrading Patulibacter sp. strain I11.</title>
        <authorList>
            <person name="Almeida B."/>
            <person name="Kjeldal H."/>
            <person name="Lolas I."/>
            <person name="Knudsen A.D."/>
            <person name="Carvalho G."/>
            <person name="Nielsen K.L."/>
            <person name="Barreto Crespo M.T."/>
            <person name="Stensballe A."/>
            <person name="Nielsen J.L."/>
        </authorList>
    </citation>
    <scope>NUCLEOTIDE SEQUENCE [LARGE SCALE GENOMIC DNA]</scope>
    <source>
        <strain evidence="7 8">I11</strain>
    </source>
</reference>
<dbReference type="Proteomes" id="UP000005143">
    <property type="component" value="Unassembled WGS sequence"/>
</dbReference>
<proteinExistence type="predicted"/>
<feature type="transmembrane region" description="Helical" evidence="5">
    <location>
        <begin position="138"/>
        <end position="158"/>
    </location>
</feature>
<dbReference type="GO" id="GO:0016020">
    <property type="term" value="C:membrane"/>
    <property type="evidence" value="ECO:0007669"/>
    <property type="project" value="UniProtKB-SubCell"/>
</dbReference>
<comment type="subcellular location">
    <subcellularLocation>
        <location evidence="1">Membrane</location>
        <topology evidence="1">Multi-pass membrane protein</topology>
    </subcellularLocation>
</comment>
<dbReference type="GO" id="GO:0140359">
    <property type="term" value="F:ABC-type transporter activity"/>
    <property type="evidence" value="ECO:0007669"/>
    <property type="project" value="InterPro"/>
</dbReference>
<keyword evidence="3 5" id="KW-1133">Transmembrane helix</keyword>
<evidence type="ECO:0000256" key="4">
    <source>
        <dbReference type="ARBA" id="ARBA00023136"/>
    </source>
</evidence>
<keyword evidence="8" id="KW-1185">Reference proteome</keyword>
<evidence type="ECO:0000313" key="7">
    <source>
        <dbReference type="EMBL" id="EHN09326.1"/>
    </source>
</evidence>